<dbReference type="STRING" id="282301.A0A1I8GIY7"/>
<keyword evidence="4" id="KW-0539">Nucleus</keyword>
<dbReference type="Gene3D" id="3.60.20.10">
    <property type="entry name" value="Glutamine Phosphoribosylpyrophosphate, subunit 1, domain 1"/>
    <property type="match status" value="1"/>
</dbReference>
<keyword evidence="5" id="KW-1185">Reference proteome</keyword>
<dbReference type="OrthoDB" id="268479at2759"/>
<organism evidence="5 6">
    <name type="scientific">Macrostomum lignano</name>
    <dbReference type="NCBI Taxonomy" id="282301"/>
    <lineage>
        <taxon>Eukaryota</taxon>
        <taxon>Metazoa</taxon>
        <taxon>Spiralia</taxon>
        <taxon>Lophotrochozoa</taxon>
        <taxon>Platyhelminthes</taxon>
        <taxon>Rhabditophora</taxon>
        <taxon>Macrostomorpha</taxon>
        <taxon>Macrostomida</taxon>
        <taxon>Macrostomidae</taxon>
        <taxon>Macrostomum</taxon>
    </lineage>
</organism>
<dbReference type="InterPro" id="IPR001353">
    <property type="entry name" value="Proteasome_sua/b"/>
</dbReference>
<evidence type="ECO:0000256" key="1">
    <source>
        <dbReference type="ARBA" id="ARBA00004123"/>
    </source>
</evidence>
<dbReference type="AlphaFoldDB" id="A0A1I8GIY7"/>
<evidence type="ECO:0000256" key="3">
    <source>
        <dbReference type="ARBA" id="ARBA00022942"/>
    </source>
</evidence>
<dbReference type="PANTHER" id="PTHR32194">
    <property type="entry name" value="METALLOPROTEASE TLDD"/>
    <property type="match status" value="1"/>
</dbReference>
<dbReference type="SUPFAM" id="SSF56235">
    <property type="entry name" value="N-terminal nucleophile aminohydrolases (Ntn hydrolases)"/>
    <property type="match status" value="1"/>
</dbReference>
<evidence type="ECO:0000313" key="6">
    <source>
        <dbReference type="WBParaSite" id="maker-uti_cns_0002166-snap-gene-0.6-mRNA-1"/>
    </source>
</evidence>
<dbReference type="Proteomes" id="UP000095280">
    <property type="component" value="Unplaced"/>
</dbReference>
<name>A0A1I8GIY7_9PLAT</name>
<evidence type="ECO:0000313" key="5">
    <source>
        <dbReference type="Proteomes" id="UP000095280"/>
    </source>
</evidence>
<dbReference type="PROSITE" id="PS51476">
    <property type="entry name" value="PROTEASOME_BETA_2"/>
    <property type="match status" value="1"/>
</dbReference>
<evidence type="ECO:0000256" key="4">
    <source>
        <dbReference type="ARBA" id="ARBA00023242"/>
    </source>
</evidence>
<keyword evidence="3" id="KW-0647">Proteasome</keyword>
<dbReference type="GO" id="GO:0051603">
    <property type="term" value="P:proteolysis involved in protein catabolic process"/>
    <property type="evidence" value="ECO:0007669"/>
    <property type="project" value="InterPro"/>
</dbReference>
<proteinExistence type="predicted"/>
<keyword evidence="2" id="KW-0963">Cytoplasm</keyword>
<dbReference type="InterPro" id="IPR023333">
    <property type="entry name" value="Proteasome_suB-type"/>
</dbReference>
<protein>
    <submittedName>
        <fullName evidence="6">Proteasome subunit beta</fullName>
    </submittedName>
</protein>
<dbReference type="GO" id="GO:0005737">
    <property type="term" value="C:cytoplasm"/>
    <property type="evidence" value="ECO:0007669"/>
    <property type="project" value="TreeGrafter"/>
</dbReference>
<dbReference type="GO" id="GO:0005634">
    <property type="term" value="C:nucleus"/>
    <property type="evidence" value="ECO:0007669"/>
    <property type="project" value="UniProtKB-SubCell"/>
</dbReference>
<accession>A0A1I8GIY7</accession>
<evidence type="ECO:0000256" key="2">
    <source>
        <dbReference type="ARBA" id="ARBA00022490"/>
    </source>
</evidence>
<dbReference type="GO" id="GO:0005839">
    <property type="term" value="C:proteasome core complex"/>
    <property type="evidence" value="ECO:0007669"/>
    <property type="project" value="InterPro"/>
</dbReference>
<dbReference type="FunFam" id="3.60.20.10:FF:000027">
    <property type="entry name" value="Proteasome subunit beta type-6"/>
    <property type="match status" value="1"/>
</dbReference>
<dbReference type="Pfam" id="PF00227">
    <property type="entry name" value="Proteasome"/>
    <property type="match status" value="1"/>
</dbReference>
<dbReference type="InterPro" id="IPR029055">
    <property type="entry name" value="Ntn_hydrolases_N"/>
</dbReference>
<sequence length="241" mass="26751">MSFIPFELKQELVAKDTMEHARGGFSPYSMNGGTLLGIAGNDYCLVASDTRLCEADYYMIYSRRHPHIWQMTPSVLVGGVGFQGDCLTFMKMMQTKVKLYQYEFGRSPDTSAIAQMISIALYNRRFFPYYVYNMVAGLDAEGRGALYTYDPVGNVERALYRAEGNASAILQPFLDNQIGRKNQGDVAGPGDLALPKEDAVKLAHDIFISAAERDICCGDGVVIQVVTAAGVENYNYQLRKD</sequence>
<dbReference type="WBParaSite" id="maker-uti_cns_0002166-snap-gene-0.6-mRNA-1">
    <property type="protein sequence ID" value="maker-uti_cns_0002166-snap-gene-0.6-mRNA-1"/>
    <property type="gene ID" value="maker-uti_cns_0002166-snap-gene-0.6"/>
</dbReference>
<comment type="subcellular location">
    <subcellularLocation>
        <location evidence="1">Nucleus</location>
    </subcellularLocation>
</comment>
<dbReference type="PANTHER" id="PTHR32194:SF2">
    <property type="entry name" value="PROTEASOME SUBUNIT BETA TYPE-1"/>
    <property type="match status" value="1"/>
</dbReference>
<reference evidence="6" key="1">
    <citation type="submission" date="2016-11" db="UniProtKB">
        <authorList>
            <consortium name="WormBaseParasite"/>
        </authorList>
    </citation>
    <scope>IDENTIFICATION</scope>
</reference>